<evidence type="ECO:0000256" key="1">
    <source>
        <dbReference type="ARBA" id="ARBA00004496"/>
    </source>
</evidence>
<sequence length="304" mass="33828">MPVSTSVLTHGMPEHTSVSQLLFVILTVNVDDAMDDVFRQFKGSSDGLMCKVAGTLPSHAPSPSVVDKVLSSSWNPNEISKQISGFSSMETSNSLSEDEGHDDDQSNAANNGWHSDNELNSKSFPPRVFNRIKEYSSLESQRIQESEKFDRIGSDVSKNSLASDILEDPVGMPPEVHLAFIFHLWHMNWLFVLWPNGTFIIKLGSSQGELDDFNIDQKPSQSTSGSYGDKVTRPSSFEAQLEAARRADDVKKMLLGETFMCVCVQSTICIKQLAYSMLEMVLVSVFPELRDVMLDIHDKARKQS</sequence>
<comment type="subcellular location">
    <subcellularLocation>
        <location evidence="1">Cytoplasm</location>
    </subcellularLocation>
</comment>
<organism evidence="4 5">
    <name type="scientific">Ensete ventricosum</name>
    <name type="common">Abyssinian banana</name>
    <name type="synonym">Musa ensete</name>
    <dbReference type="NCBI Taxonomy" id="4639"/>
    <lineage>
        <taxon>Eukaryota</taxon>
        <taxon>Viridiplantae</taxon>
        <taxon>Streptophyta</taxon>
        <taxon>Embryophyta</taxon>
        <taxon>Tracheophyta</taxon>
        <taxon>Spermatophyta</taxon>
        <taxon>Magnoliopsida</taxon>
        <taxon>Liliopsida</taxon>
        <taxon>Zingiberales</taxon>
        <taxon>Musaceae</taxon>
        <taxon>Ensete</taxon>
    </lineage>
</organism>
<evidence type="ECO:0000313" key="4">
    <source>
        <dbReference type="EMBL" id="RRT60018.1"/>
    </source>
</evidence>
<feature type="compositionally biased region" description="Polar residues" evidence="3">
    <location>
        <begin position="106"/>
        <end position="123"/>
    </location>
</feature>
<evidence type="ECO:0000256" key="3">
    <source>
        <dbReference type="SAM" id="MobiDB-lite"/>
    </source>
</evidence>
<evidence type="ECO:0008006" key="6">
    <source>
        <dbReference type="Google" id="ProtNLM"/>
    </source>
</evidence>
<dbReference type="AlphaFoldDB" id="A0A426Z7Q6"/>
<reference evidence="4 5" key="1">
    <citation type="journal article" date="2014" name="Agronomy (Basel)">
        <title>A Draft Genome Sequence for Ensete ventricosum, the Drought-Tolerant Tree Against Hunger.</title>
        <authorList>
            <person name="Harrison J."/>
            <person name="Moore K.A."/>
            <person name="Paszkiewicz K."/>
            <person name="Jones T."/>
            <person name="Grant M."/>
            <person name="Ambacheew D."/>
            <person name="Muzemil S."/>
            <person name="Studholme D.J."/>
        </authorList>
    </citation>
    <scope>NUCLEOTIDE SEQUENCE [LARGE SCALE GENOMIC DNA]</scope>
</reference>
<evidence type="ECO:0000313" key="5">
    <source>
        <dbReference type="Proteomes" id="UP000287651"/>
    </source>
</evidence>
<evidence type="ECO:0000256" key="2">
    <source>
        <dbReference type="ARBA" id="ARBA00022490"/>
    </source>
</evidence>
<comment type="caution">
    <text evidence="4">The sequence shown here is derived from an EMBL/GenBank/DDBJ whole genome shotgun (WGS) entry which is preliminary data.</text>
</comment>
<proteinExistence type="predicted"/>
<dbReference type="GO" id="GO:0005737">
    <property type="term" value="C:cytoplasm"/>
    <property type="evidence" value="ECO:0007669"/>
    <property type="project" value="UniProtKB-SubCell"/>
</dbReference>
<feature type="compositionally biased region" description="Polar residues" evidence="3">
    <location>
        <begin position="81"/>
        <end position="95"/>
    </location>
</feature>
<dbReference type="InterPro" id="IPR051837">
    <property type="entry name" value="SortingNexin/PXDomain-PKLike"/>
</dbReference>
<dbReference type="PANTHER" id="PTHR22999:SF23">
    <property type="entry name" value="SORTING NEXIN-16"/>
    <property type="match status" value="1"/>
</dbReference>
<name>A0A426Z7Q6_ENSVE</name>
<keyword evidence="2" id="KW-0963">Cytoplasm</keyword>
<protein>
    <recommendedName>
        <fullName evidence="6">Sorting nexin C-terminal domain-containing protein</fullName>
    </recommendedName>
</protein>
<accession>A0A426Z7Q6</accession>
<dbReference type="EMBL" id="AMZH03007964">
    <property type="protein sequence ID" value="RRT60018.1"/>
    <property type="molecule type" value="Genomic_DNA"/>
</dbReference>
<dbReference type="Proteomes" id="UP000287651">
    <property type="component" value="Unassembled WGS sequence"/>
</dbReference>
<gene>
    <name evidence="4" type="ORF">B296_00030444</name>
</gene>
<dbReference type="PANTHER" id="PTHR22999">
    <property type="entry name" value="PX SERINE/THREONINE KINASE PXK"/>
    <property type="match status" value="1"/>
</dbReference>
<feature type="region of interest" description="Disordered" evidence="3">
    <location>
        <begin position="81"/>
        <end position="124"/>
    </location>
</feature>